<comment type="caution">
    <text evidence="1">The sequence shown here is derived from an EMBL/GenBank/DDBJ whole genome shotgun (WGS) entry which is preliminary data.</text>
</comment>
<keyword evidence="2" id="KW-1185">Reference proteome</keyword>
<organism evidence="1 2">
    <name type="scientific">Mucilaginibacter gynuensis</name>
    <dbReference type="NCBI Taxonomy" id="1302236"/>
    <lineage>
        <taxon>Bacteria</taxon>
        <taxon>Pseudomonadati</taxon>
        <taxon>Bacteroidota</taxon>
        <taxon>Sphingobacteriia</taxon>
        <taxon>Sphingobacteriales</taxon>
        <taxon>Sphingobacteriaceae</taxon>
        <taxon>Mucilaginibacter</taxon>
    </lineage>
</organism>
<protein>
    <submittedName>
        <fullName evidence="1">Uncharacterized protein</fullName>
    </submittedName>
</protein>
<accession>A0ABP8G4A2</accession>
<name>A0ABP8G4A2_9SPHI</name>
<evidence type="ECO:0000313" key="2">
    <source>
        <dbReference type="Proteomes" id="UP001500582"/>
    </source>
</evidence>
<gene>
    <name evidence="1" type="ORF">GCM10023149_13720</name>
</gene>
<evidence type="ECO:0000313" key="1">
    <source>
        <dbReference type="EMBL" id="GAA4316633.1"/>
    </source>
</evidence>
<proteinExistence type="predicted"/>
<reference evidence="2" key="1">
    <citation type="journal article" date="2019" name="Int. J. Syst. Evol. Microbiol.">
        <title>The Global Catalogue of Microorganisms (GCM) 10K type strain sequencing project: providing services to taxonomists for standard genome sequencing and annotation.</title>
        <authorList>
            <consortium name="The Broad Institute Genomics Platform"/>
            <consortium name="The Broad Institute Genome Sequencing Center for Infectious Disease"/>
            <person name="Wu L."/>
            <person name="Ma J."/>
        </authorList>
    </citation>
    <scope>NUCLEOTIDE SEQUENCE [LARGE SCALE GENOMIC DNA]</scope>
    <source>
        <strain evidence="2">JCM 17705</strain>
    </source>
</reference>
<dbReference type="EMBL" id="BAABFT010000003">
    <property type="protein sequence ID" value="GAA4316633.1"/>
    <property type="molecule type" value="Genomic_DNA"/>
</dbReference>
<sequence>MLTINRYRSKQLTMTKPAQRKIYLTDVELDLTFFGVVKFIKETDAEINVTLTDVKVYEYSSSNYLYAMEEFSLKKPKAVIHIEEAS</sequence>
<dbReference type="Proteomes" id="UP001500582">
    <property type="component" value="Unassembled WGS sequence"/>
</dbReference>